<accession>A0A1C7LXK4</accession>
<dbReference type="OrthoDB" id="5573898at2759"/>
<keyword evidence="10" id="KW-0498">Mitosis</keyword>
<feature type="compositionally biased region" description="Polar residues" evidence="16">
    <location>
        <begin position="164"/>
        <end position="182"/>
    </location>
</feature>
<evidence type="ECO:0000313" key="18">
    <source>
        <dbReference type="Proteomes" id="UP000092993"/>
    </source>
</evidence>
<keyword evidence="11" id="KW-0995">Kinetochore</keyword>
<keyword evidence="13" id="KW-0539">Nucleus</keyword>
<evidence type="ECO:0000256" key="9">
    <source>
        <dbReference type="ARBA" id="ARBA00022701"/>
    </source>
</evidence>
<dbReference type="STRING" id="5627.A0A1C7LXK4"/>
<dbReference type="Proteomes" id="UP000092993">
    <property type="component" value="Unassembled WGS sequence"/>
</dbReference>
<evidence type="ECO:0000256" key="7">
    <source>
        <dbReference type="ARBA" id="ARBA00022490"/>
    </source>
</evidence>
<keyword evidence="18" id="KW-1185">Reference proteome</keyword>
<feature type="region of interest" description="Disordered" evidence="16">
    <location>
        <begin position="419"/>
        <end position="461"/>
    </location>
</feature>
<dbReference type="GO" id="GO:0042729">
    <property type="term" value="C:DASH complex"/>
    <property type="evidence" value="ECO:0007669"/>
    <property type="project" value="InterPro"/>
</dbReference>
<dbReference type="InterPro" id="IPR013964">
    <property type="entry name" value="DASH_Ask1"/>
</dbReference>
<evidence type="ECO:0000256" key="13">
    <source>
        <dbReference type="ARBA" id="ARBA00023242"/>
    </source>
</evidence>
<name>A0A1C7LXK4_GRIFR</name>
<dbReference type="GO" id="GO:0008608">
    <property type="term" value="P:attachment of spindle microtubules to kinetochore"/>
    <property type="evidence" value="ECO:0007669"/>
    <property type="project" value="InterPro"/>
</dbReference>
<dbReference type="Pfam" id="PF08655">
    <property type="entry name" value="DASH_Ask1"/>
    <property type="match status" value="1"/>
</dbReference>
<evidence type="ECO:0000256" key="2">
    <source>
        <dbReference type="ARBA" id="ARBA00004186"/>
    </source>
</evidence>
<dbReference type="AlphaFoldDB" id="A0A1C7LXK4"/>
<evidence type="ECO:0000256" key="6">
    <source>
        <dbReference type="ARBA" id="ARBA00022454"/>
    </source>
</evidence>
<keyword evidence="15" id="KW-0137">Centromere</keyword>
<dbReference type="GO" id="GO:0051301">
    <property type="term" value="P:cell division"/>
    <property type="evidence" value="ECO:0007669"/>
    <property type="project" value="UniProtKB-KW"/>
</dbReference>
<evidence type="ECO:0000256" key="11">
    <source>
        <dbReference type="ARBA" id="ARBA00022838"/>
    </source>
</evidence>
<evidence type="ECO:0000256" key="14">
    <source>
        <dbReference type="ARBA" id="ARBA00023306"/>
    </source>
</evidence>
<dbReference type="PANTHER" id="PTHR28200">
    <property type="entry name" value="DASH COMPLEX SUBUNIT ASK1"/>
    <property type="match status" value="1"/>
</dbReference>
<dbReference type="GO" id="GO:0072686">
    <property type="term" value="C:mitotic spindle"/>
    <property type="evidence" value="ECO:0007669"/>
    <property type="project" value="InterPro"/>
</dbReference>
<evidence type="ECO:0000256" key="5">
    <source>
        <dbReference type="ARBA" id="ARBA00014520"/>
    </source>
</evidence>
<dbReference type="GO" id="GO:0044732">
    <property type="term" value="C:mitotic spindle pole body"/>
    <property type="evidence" value="ECO:0007669"/>
    <property type="project" value="TreeGrafter"/>
</dbReference>
<comment type="similarity">
    <text evidence="4">Belongs to the DASH complex ASK1 family.</text>
</comment>
<evidence type="ECO:0000256" key="1">
    <source>
        <dbReference type="ARBA" id="ARBA00004123"/>
    </source>
</evidence>
<evidence type="ECO:0000256" key="10">
    <source>
        <dbReference type="ARBA" id="ARBA00022776"/>
    </source>
</evidence>
<evidence type="ECO:0000256" key="3">
    <source>
        <dbReference type="ARBA" id="ARBA00004629"/>
    </source>
</evidence>
<keyword evidence="14" id="KW-0131">Cell cycle</keyword>
<keyword evidence="9" id="KW-0493">Microtubule</keyword>
<feature type="compositionally biased region" description="Basic and acidic residues" evidence="16">
    <location>
        <begin position="139"/>
        <end position="148"/>
    </location>
</feature>
<feature type="region of interest" description="Disordered" evidence="16">
    <location>
        <begin position="136"/>
        <end position="203"/>
    </location>
</feature>
<dbReference type="GO" id="GO:0005874">
    <property type="term" value="C:microtubule"/>
    <property type="evidence" value="ECO:0007669"/>
    <property type="project" value="UniProtKB-KW"/>
</dbReference>
<keyword evidence="6" id="KW-0158">Chromosome</keyword>
<feature type="region of interest" description="Disordered" evidence="16">
    <location>
        <begin position="494"/>
        <end position="552"/>
    </location>
</feature>
<keyword evidence="12" id="KW-0206">Cytoskeleton</keyword>
<reference evidence="17 18" key="1">
    <citation type="submission" date="2016-03" db="EMBL/GenBank/DDBJ databases">
        <title>Whole genome sequencing of Grifola frondosa 9006-11.</title>
        <authorList>
            <person name="Min B."/>
            <person name="Park H."/>
            <person name="Kim J.-G."/>
            <person name="Cho H."/>
            <person name="Oh Y.-L."/>
            <person name="Kong W.-S."/>
            <person name="Choi I.-G."/>
        </authorList>
    </citation>
    <scope>NUCLEOTIDE SEQUENCE [LARGE SCALE GENOMIC DNA]</scope>
    <source>
        <strain evidence="17 18">9006-11</strain>
    </source>
</reference>
<evidence type="ECO:0000256" key="8">
    <source>
        <dbReference type="ARBA" id="ARBA00022618"/>
    </source>
</evidence>
<feature type="compositionally biased region" description="Basic and acidic residues" evidence="16">
    <location>
        <begin position="536"/>
        <end position="548"/>
    </location>
</feature>
<protein>
    <recommendedName>
        <fullName evidence="5">DASH complex subunit ASK1</fullName>
    </recommendedName>
</protein>
<organism evidence="17 18">
    <name type="scientific">Grifola frondosa</name>
    <name type="common">Maitake</name>
    <name type="synonym">Polyporus frondosus</name>
    <dbReference type="NCBI Taxonomy" id="5627"/>
    <lineage>
        <taxon>Eukaryota</taxon>
        <taxon>Fungi</taxon>
        <taxon>Dikarya</taxon>
        <taxon>Basidiomycota</taxon>
        <taxon>Agaricomycotina</taxon>
        <taxon>Agaricomycetes</taxon>
        <taxon>Polyporales</taxon>
        <taxon>Grifolaceae</taxon>
        <taxon>Grifola</taxon>
    </lineage>
</organism>
<evidence type="ECO:0000256" key="12">
    <source>
        <dbReference type="ARBA" id="ARBA00023212"/>
    </source>
</evidence>
<feature type="compositionally biased region" description="Polar residues" evidence="16">
    <location>
        <begin position="434"/>
        <end position="444"/>
    </location>
</feature>
<dbReference type="PANTHER" id="PTHR28200:SF1">
    <property type="entry name" value="DASH COMPLEX SUBUNIT ASK1"/>
    <property type="match status" value="1"/>
</dbReference>
<dbReference type="EMBL" id="LUGG01000019">
    <property type="protein sequence ID" value="OBZ68847.1"/>
    <property type="molecule type" value="Genomic_DNA"/>
</dbReference>
<gene>
    <name evidence="17" type="ORF">A0H81_11262</name>
</gene>
<comment type="subcellular location">
    <subcellularLocation>
        <location evidence="3">Chromosome</location>
        <location evidence="3">Centromere</location>
        <location evidence="3">Kinetochore</location>
    </subcellularLocation>
    <subcellularLocation>
        <location evidence="2">Cytoplasm</location>
        <location evidence="2">Cytoskeleton</location>
        <location evidence="2">Spindle</location>
    </subcellularLocation>
    <subcellularLocation>
        <location evidence="1">Nucleus</location>
    </subcellularLocation>
</comment>
<proteinExistence type="inferred from homology"/>
<dbReference type="OMA" id="FWTTFYE"/>
<evidence type="ECO:0000313" key="17">
    <source>
        <dbReference type="EMBL" id="OBZ68847.1"/>
    </source>
</evidence>
<comment type="caution">
    <text evidence="17">The sequence shown here is derived from an EMBL/GenBank/DDBJ whole genome shotgun (WGS) entry which is preliminary data.</text>
</comment>
<keyword evidence="8" id="KW-0132">Cell division</keyword>
<feature type="region of interest" description="Disordered" evidence="16">
    <location>
        <begin position="342"/>
        <end position="379"/>
    </location>
</feature>
<sequence>MFATTKLEKWRSGCAVKLQSHPPPWPSLEPIEPKTPRWEPTADPNDIVVPGLDTTAPVNDQIEQIEQLITIKLQNIDANFSKMQHIMASRILPAVKRYAVGTEPVRRGTKFWTTFYEQAAQIRIPGIPTYDEYSSMQDMEDKVSHTDSDAETAEEPADGERETTATPRSNRTFNSDGTSSEVSFMPGQAAVSSTPATASRHRTLHAHDSFASQDSDPTPLTGDDQISVASSSAAHISAHYNESQDITQRPNQLQGGLEQLSLGHYDSGKGKARETSQPLLHNVLRRTVASSDDTAQTNTRNRAVSPLKLKPKTPVLKTMNPYLPPDTDPSNWKGLVNLADPSLATPRRGNPALSSKYSAAHPTSTARPRTPQYTDDDSFDSNFGMSPPVMTDFARLPKLGQTPGKEAAKRITQNLLDAERRGVPTGTRGRGAESSMSTVSTPPSLSRYAPPPHGTSTEASSSIADASLESLMERVGLNISGFSAKYGAVANTTTAHVPEPRPPTIASASVFRKPSISSSSSVPPLRRAASGAPAPPHDETLEGLHASEPHFNPVRLRDGDLILSEQEDDADSDSDSLEYEDQNNTANPSAAFLLASQRQSYDDDDSFGSSLSGDELAEGDSIAPVHPFARGLAAEGDEDAFDDSFDDPEYDQRGDGEEETLFGVPPAERLRVQARTQNLRMMGEDLLQDTIGIGMQMAQAGRVDETPTPWMGRRGT</sequence>
<evidence type="ECO:0000256" key="16">
    <source>
        <dbReference type="SAM" id="MobiDB-lite"/>
    </source>
</evidence>
<keyword evidence="7" id="KW-0963">Cytoplasm</keyword>
<evidence type="ECO:0000256" key="15">
    <source>
        <dbReference type="ARBA" id="ARBA00023328"/>
    </source>
</evidence>
<evidence type="ECO:0000256" key="4">
    <source>
        <dbReference type="ARBA" id="ARBA00010731"/>
    </source>
</evidence>
<feature type="compositionally biased region" description="Polar residues" evidence="16">
    <location>
        <begin position="352"/>
        <end position="373"/>
    </location>
</feature>